<organism evidence="5 6">
    <name type="scientific">Spartinivicinus marinus</name>
    <dbReference type="NCBI Taxonomy" id="2994442"/>
    <lineage>
        <taxon>Bacteria</taxon>
        <taxon>Pseudomonadati</taxon>
        <taxon>Pseudomonadota</taxon>
        <taxon>Gammaproteobacteria</taxon>
        <taxon>Oceanospirillales</taxon>
        <taxon>Zooshikellaceae</taxon>
        <taxon>Spartinivicinus</taxon>
    </lineage>
</organism>
<proteinExistence type="inferred from homology"/>
<evidence type="ECO:0000259" key="4">
    <source>
        <dbReference type="Pfam" id="PF00497"/>
    </source>
</evidence>
<comment type="caution">
    <text evidence="5">The sequence shown here is derived from an EMBL/GenBank/DDBJ whole genome shotgun (WGS) entry which is preliminary data.</text>
</comment>
<dbReference type="PANTHER" id="PTHR35936:SF25">
    <property type="entry name" value="ABC TRANSPORTER SUBSTRATE-BINDING PROTEIN"/>
    <property type="match status" value="1"/>
</dbReference>
<feature type="signal peptide" evidence="3">
    <location>
        <begin position="1"/>
        <end position="17"/>
    </location>
</feature>
<name>A0A853IAP3_9GAMM</name>
<accession>A0A853IAP3</accession>
<evidence type="ECO:0000256" key="3">
    <source>
        <dbReference type="SAM" id="SignalP"/>
    </source>
</evidence>
<feature type="domain" description="Solute-binding protein family 3/N-terminal" evidence="4">
    <location>
        <begin position="29"/>
        <end position="263"/>
    </location>
</feature>
<sequence length="264" mass="30591">MRIWLFLVISLSFPLFGAEPVNFCDDEAGWPPYYYHPRVDGKPDRSKIVGFNIDLMKEVEKITGLKYTLELMPWKRCLDSVANFDKEKKYEAFMDGTYNKERAEKYYLTTSVYETHEGIWFSQKKYPDGIPITKFTDLNNFSICTILGYNSDIWYEKYQINKTKKFVCCPKDPLGALKMVSLDRCDLLISSLEPIFGSVAIGQYTIPKDIKGIPLIGAETINFYWFVSKKSPRAYELTTKYSQAITILKSNGVAEKILRKYIPK</sequence>
<dbReference type="SUPFAM" id="SSF53850">
    <property type="entry name" value="Periplasmic binding protein-like II"/>
    <property type="match status" value="1"/>
</dbReference>
<evidence type="ECO:0000313" key="5">
    <source>
        <dbReference type="EMBL" id="NYZ67718.1"/>
    </source>
</evidence>
<keyword evidence="6" id="KW-1185">Reference proteome</keyword>
<gene>
    <name evidence="5" type="ORF">H0A36_17025</name>
</gene>
<feature type="chain" id="PRO_5032522984" evidence="3">
    <location>
        <begin position="18"/>
        <end position="264"/>
    </location>
</feature>
<dbReference type="EMBL" id="JACCKB010000029">
    <property type="protein sequence ID" value="NYZ67718.1"/>
    <property type="molecule type" value="Genomic_DNA"/>
</dbReference>
<dbReference type="Pfam" id="PF00497">
    <property type="entry name" value="SBP_bac_3"/>
    <property type="match status" value="1"/>
</dbReference>
<dbReference type="AlphaFoldDB" id="A0A853IAP3"/>
<reference evidence="5 6" key="1">
    <citation type="submission" date="2020-07" db="EMBL/GenBank/DDBJ databases">
        <title>Endozoicomonas sp. nov., isolated from sediment.</title>
        <authorList>
            <person name="Gu T."/>
        </authorList>
    </citation>
    <scope>NUCLEOTIDE SEQUENCE [LARGE SCALE GENOMIC DNA]</scope>
    <source>
        <strain evidence="5 6">SM1973</strain>
    </source>
</reference>
<dbReference type="Proteomes" id="UP000569732">
    <property type="component" value="Unassembled WGS sequence"/>
</dbReference>
<dbReference type="InterPro" id="IPR001638">
    <property type="entry name" value="Solute-binding_3/MltF_N"/>
</dbReference>
<dbReference type="PANTHER" id="PTHR35936">
    <property type="entry name" value="MEMBRANE-BOUND LYTIC MUREIN TRANSGLYCOSYLASE F"/>
    <property type="match status" value="1"/>
</dbReference>
<evidence type="ECO:0000256" key="1">
    <source>
        <dbReference type="ARBA" id="ARBA00010333"/>
    </source>
</evidence>
<evidence type="ECO:0000313" key="6">
    <source>
        <dbReference type="Proteomes" id="UP000569732"/>
    </source>
</evidence>
<evidence type="ECO:0000256" key="2">
    <source>
        <dbReference type="ARBA" id="ARBA00022729"/>
    </source>
</evidence>
<protein>
    <submittedName>
        <fullName evidence="5">Transporter substrate-binding domain-containing protein</fullName>
    </submittedName>
</protein>
<keyword evidence="2 3" id="KW-0732">Signal</keyword>
<comment type="similarity">
    <text evidence="1">Belongs to the bacterial solute-binding protein 3 family.</text>
</comment>
<dbReference type="RefSeq" id="WP_163834275.1">
    <property type="nucleotide sequence ID" value="NZ_JACCKB010000029.1"/>
</dbReference>
<dbReference type="Gene3D" id="3.40.190.10">
    <property type="entry name" value="Periplasmic binding protein-like II"/>
    <property type="match status" value="2"/>
</dbReference>